<keyword evidence="2" id="KW-0238">DNA-binding</keyword>
<dbReference type="GO" id="GO:0043565">
    <property type="term" value="F:sequence-specific DNA binding"/>
    <property type="evidence" value="ECO:0007669"/>
    <property type="project" value="InterPro"/>
</dbReference>
<dbReference type="PANTHER" id="PTHR43280">
    <property type="entry name" value="ARAC-FAMILY TRANSCRIPTIONAL REGULATOR"/>
    <property type="match status" value="1"/>
</dbReference>
<keyword evidence="1" id="KW-0805">Transcription regulation</keyword>
<evidence type="ECO:0000256" key="3">
    <source>
        <dbReference type="ARBA" id="ARBA00023163"/>
    </source>
</evidence>
<evidence type="ECO:0000313" key="5">
    <source>
        <dbReference type="EMBL" id="ETJ34897.1"/>
    </source>
</evidence>
<dbReference type="SMART" id="SM00342">
    <property type="entry name" value="HTH_ARAC"/>
    <property type="match status" value="1"/>
</dbReference>
<dbReference type="PROSITE" id="PS01124">
    <property type="entry name" value="HTH_ARAC_FAMILY_2"/>
    <property type="match status" value="1"/>
</dbReference>
<dbReference type="PRINTS" id="PR00032">
    <property type="entry name" value="HTHARAC"/>
</dbReference>
<reference evidence="5" key="1">
    <citation type="submission" date="2013-12" db="EMBL/GenBank/DDBJ databases">
        <title>A Varibaculum cambriense genome reconstructed from a premature infant gut community with otherwise low bacterial novelty that shifts toward anaerobic metabolism during the third week of life.</title>
        <authorList>
            <person name="Brown C.T."/>
            <person name="Sharon I."/>
            <person name="Thomas B.C."/>
            <person name="Castelle C.J."/>
            <person name="Morowitz M.J."/>
            <person name="Banfield J.F."/>
        </authorList>
    </citation>
    <scope>NUCLEOTIDE SEQUENCE</scope>
</reference>
<dbReference type="InterPro" id="IPR020449">
    <property type="entry name" value="Tscrpt_reg_AraC-type_HTH"/>
</dbReference>
<organism evidence="5">
    <name type="scientific">human gut metagenome</name>
    <dbReference type="NCBI Taxonomy" id="408170"/>
    <lineage>
        <taxon>unclassified sequences</taxon>
        <taxon>metagenomes</taxon>
        <taxon>organismal metagenomes</taxon>
    </lineage>
</organism>
<dbReference type="Gene3D" id="1.10.10.60">
    <property type="entry name" value="Homeodomain-like"/>
    <property type="match status" value="1"/>
</dbReference>
<dbReference type="SUPFAM" id="SSF46689">
    <property type="entry name" value="Homeodomain-like"/>
    <property type="match status" value="1"/>
</dbReference>
<dbReference type="InterPro" id="IPR018060">
    <property type="entry name" value="HTH_AraC"/>
</dbReference>
<dbReference type="EMBL" id="AZMM01010689">
    <property type="protein sequence ID" value="ETJ34897.1"/>
    <property type="molecule type" value="Genomic_DNA"/>
</dbReference>
<evidence type="ECO:0000259" key="4">
    <source>
        <dbReference type="PROSITE" id="PS01124"/>
    </source>
</evidence>
<accession>W1XXC2</accession>
<dbReference type="AlphaFoldDB" id="W1XXC2"/>
<sequence>KLKHEGLSFSKLILEERMVMAERLLSYNLYSVGKVAEICGYENTSYFVSVFRRYFGVPPHQYSSRFFLEKEMM</sequence>
<name>W1XXC2_9ZZZZ</name>
<evidence type="ECO:0000256" key="2">
    <source>
        <dbReference type="ARBA" id="ARBA00023125"/>
    </source>
</evidence>
<dbReference type="PANTHER" id="PTHR43280:SF33">
    <property type="entry name" value="HTH-TYPE TRANSCRIPTIONAL REGULATOR APPY-RELATED"/>
    <property type="match status" value="1"/>
</dbReference>
<proteinExistence type="predicted"/>
<protein>
    <submittedName>
        <fullName evidence="5">AraC-type regulatory protein from bacteriophage origin</fullName>
    </submittedName>
</protein>
<dbReference type="InterPro" id="IPR018062">
    <property type="entry name" value="HTH_AraC-typ_CS"/>
</dbReference>
<gene>
    <name evidence="5" type="ORF">Q604_UNBC10689G0001</name>
</gene>
<evidence type="ECO:0000256" key="1">
    <source>
        <dbReference type="ARBA" id="ARBA00023015"/>
    </source>
</evidence>
<comment type="caution">
    <text evidence="5">The sequence shown here is derived from an EMBL/GenBank/DDBJ whole genome shotgun (WGS) entry which is preliminary data.</text>
</comment>
<dbReference type="InterPro" id="IPR009057">
    <property type="entry name" value="Homeodomain-like_sf"/>
</dbReference>
<keyword evidence="3" id="KW-0804">Transcription</keyword>
<feature type="non-terminal residue" evidence="5">
    <location>
        <position position="1"/>
    </location>
</feature>
<feature type="domain" description="HTH araC/xylS-type" evidence="4">
    <location>
        <begin position="1"/>
        <end position="65"/>
    </location>
</feature>
<dbReference type="GO" id="GO:0003700">
    <property type="term" value="F:DNA-binding transcription factor activity"/>
    <property type="evidence" value="ECO:0007669"/>
    <property type="project" value="InterPro"/>
</dbReference>
<dbReference type="Pfam" id="PF12833">
    <property type="entry name" value="HTH_18"/>
    <property type="match status" value="1"/>
</dbReference>
<dbReference type="PROSITE" id="PS00041">
    <property type="entry name" value="HTH_ARAC_FAMILY_1"/>
    <property type="match status" value="1"/>
</dbReference>